<organism evidence="2 3">
    <name type="scientific">Cercospora zeae-maydis SCOH1-5</name>
    <dbReference type="NCBI Taxonomy" id="717836"/>
    <lineage>
        <taxon>Eukaryota</taxon>
        <taxon>Fungi</taxon>
        <taxon>Dikarya</taxon>
        <taxon>Ascomycota</taxon>
        <taxon>Pezizomycotina</taxon>
        <taxon>Dothideomycetes</taxon>
        <taxon>Dothideomycetidae</taxon>
        <taxon>Mycosphaerellales</taxon>
        <taxon>Mycosphaerellaceae</taxon>
        <taxon>Cercospora</taxon>
    </lineage>
</organism>
<sequence>FKIKKTLRDALRRLRKRSDPRALWIDAICINQIDAQEKSSQLALLGRIYSNAAEVLIWLG</sequence>
<name>A0A6A6F8A9_9PEZI</name>
<proteinExistence type="predicted"/>
<keyword evidence="3" id="KW-1185">Reference proteome</keyword>
<dbReference type="PANTHER" id="PTHR24148:SF64">
    <property type="entry name" value="HETEROKARYON INCOMPATIBILITY DOMAIN-CONTAINING PROTEIN"/>
    <property type="match status" value="1"/>
</dbReference>
<feature type="non-terminal residue" evidence="2">
    <location>
        <position position="1"/>
    </location>
</feature>
<dbReference type="InterPro" id="IPR052895">
    <property type="entry name" value="HetReg/Transcr_Mod"/>
</dbReference>
<dbReference type="OrthoDB" id="3650339at2759"/>
<accession>A0A6A6F8A9</accession>
<protein>
    <recommendedName>
        <fullName evidence="1">Heterokaryon incompatibility domain-containing protein</fullName>
    </recommendedName>
</protein>
<evidence type="ECO:0000259" key="1">
    <source>
        <dbReference type="Pfam" id="PF06985"/>
    </source>
</evidence>
<evidence type="ECO:0000313" key="3">
    <source>
        <dbReference type="Proteomes" id="UP000799539"/>
    </source>
</evidence>
<dbReference type="Pfam" id="PF06985">
    <property type="entry name" value="HET"/>
    <property type="match status" value="1"/>
</dbReference>
<reference evidence="2" key="1">
    <citation type="journal article" date="2020" name="Stud. Mycol.">
        <title>101 Dothideomycetes genomes: a test case for predicting lifestyles and emergence of pathogens.</title>
        <authorList>
            <person name="Haridas S."/>
            <person name="Albert R."/>
            <person name="Binder M."/>
            <person name="Bloem J."/>
            <person name="Labutti K."/>
            <person name="Salamov A."/>
            <person name="Andreopoulos B."/>
            <person name="Baker S."/>
            <person name="Barry K."/>
            <person name="Bills G."/>
            <person name="Bluhm B."/>
            <person name="Cannon C."/>
            <person name="Castanera R."/>
            <person name="Culley D."/>
            <person name="Daum C."/>
            <person name="Ezra D."/>
            <person name="Gonzalez J."/>
            <person name="Henrissat B."/>
            <person name="Kuo A."/>
            <person name="Liang C."/>
            <person name="Lipzen A."/>
            <person name="Lutzoni F."/>
            <person name="Magnuson J."/>
            <person name="Mondo S."/>
            <person name="Nolan M."/>
            <person name="Ohm R."/>
            <person name="Pangilinan J."/>
            <person name="Park H.-J."/>
            <person name="Ramirez L."/>
            <person name="Alfaro M."/>
            <person name="Sun H."/>
            <person name="Tritt A."/>
            <person name="Yoshinaga Y."/>
            <person name="Zwiers L.-H."/>
            <person name="Turgeon B."/>
            <person name="Goodwin S."/>
            <person name="Spatafora J."/>
            <person name="Crous P."/>
            <person name="Grigoriev I."/>
        </authorList>
    </citation>
    <scope>NUCLEOTIDE SEQUENCE</scope>
    <source>
        <strain evidence="2">SCOH1-5</strain>
    </source>
</reference>
<feature type="non-terminal residue" evidence="2">
    <location>
        <position position="60"/>
    </location>
</feature>
<dbReference type="PANTHER" id="PTHR24148">
    <property type="entry name" value="ANKYRIN REPEAT DOMAIN-CONTAINING PROTEIN 39 HOMOLOG-RELATED"/>
    <property type="match status" value="1"/>
</dbReference>
<dbReference type="InterPro" id="IPR010730">
    <property type="entry name" value="HET"/>
</dbReference>
<dbReference type="AlphaFoldDB" id="A0A6A6F8A9"/>
<evidence type="ECO:0000313" key="2">
    <source>
        <dbReference type="EMBL" id="KAF2208887.1"/>
    </source>
</evidence>
<dbReference type="Proteomes" id="UP000799539">
    <property type="component" value="Unassembled WGS sequence"/>
</dbReference>
<gene>
    <name evidence="2" type="ORF">CERZMDRAFT_8174</name>
</gene>
<dbReference type="EMBL" id="ML992690">
    <property type="protein sequence ID" value="KAF2208887.1"/>
    <property type="molecule type" value="Genomic_DNA"/>
</dbReference>
<feature type="domain" description="Heterokaryon incompatibility" evidence="1">
    <location>
        <begin position="2"/>
        <end position="60"/>
    </location>
</feature>